<accession>A0A182MP77</accession>
<dbReference type="EMBL" id="AXCM01000012">
    <property type="status" value="NOT_ANNOTATED_CDS"/>
    <property type="molecule type" value="Genomic_DNA"/>
</dbReference>
<evidence type="ECO:0000256" key="1">
    <source>
        <dbReference type="SAM" id="MobiDB-lite"/>
    </source>
</evidence>
<reference evidence="3" key="1">
    <citation type="submission" date="2013-09" db="EMBL/GenBank/DDBJ databases">
        <title>The Genome Sequence of Anopheles culicifacies species A.</title>
        <authorList>
            <consortium name="The Broad Institute Genomics Platform"/>
            <person name="Neafsey D.E."/>
            <person name="Besansky N."/>
            <person name="Howell P."/>
            <person name="Walton C."/>
            <person name="Young S.K."/>
            <person name="Zeng Q."/>
            <person name="Gargeya S."/>
            <person name="Fitzgerald M."/>
            <person name="Haas B."/>
            <person name="Abouelleil A."/>
            <person name="Allen A.W."/>
            <person name="Alvarado L."/>
            <person name="Arachchi H.M."/>
            <person name="Berlin A.M."/>
            <person name="Chapman S.B."/>
            <person name="Gainer-Dewar J."/>
            <person name="Goldberg J."/>
            <person name="Griggs A."/>
            <person name="Gujja S."/>
            <person name="Hansen M."/>
            <person name="Howarth C."/>
            <person name="Imamovic A."/>
            <person name="Ireland A."/>
            <person name="Larimer J."/>
            <person name="McCowan C."/>
            <person name="Murphy C."/>
            <person name="Pearson M."/>
            <person name="Poon T.W."/>
            <person name="Priest M."/>
            <person name="Roberts A."/>
            <person name="Saif S."/>
            <person name="Shea T."/>
            <person name="Sisk P."/>
            <person name="Sykes S."/>
            <person name="Wortman J."/>
            <person name="Nusbaum C."/>
            <person name="Birren B."/>
        </authorList>
    </citation>
    <scope>NUCLEOTIDE SEQUENCE [LARGE SCALE GENOMIC DNA]</scope>
    <source>
        <strain evidence="3">A-37</strain>
    </source>
</reference>
<sequence>MFHFTIDRVRTGISHGIRQTDESDELDNPHFLPPTRRPLAPNDLRTGVAVPSDLRTQCQYTPPHVAMILRCLKSSSCTVLELDTPVWKLDRAMALEVPHNHDHDLKGIPGMCVRMYVWAASFERITKSSREYIVELAFAISFPPGFAEHHGTDRTSLPCLEFCQRERVRLQIEPDRAAIKRKLR</sequence>
<dbReference type="VEuPathDB" id="VectorBase:ACUA023006"/>
<keyword evidence="3" id="KW-1185">Reference proteome</keyword>
<protein>
    <submittedName>
        <fullName evidence="2">Uncharacterized protein</fullName>
    </submittedName>
</protein>
<evidence type="ECO:0000313" key="2">
    <source>
        <dbReference type="EnsemblMetazoa" id="ACUA023006-PA"/>
    </source>
</evidence>
<dbReference type="AlphaFoldDB" id="A0A182MP77"/>
<proteinExistence type="predicted"/>
<feature type="region of interest" description="Disordered" evidence="1">
    <location>
        <begin position="15"/>
        <end position="38"/>
    </location>
</feature>
<evidence type="ECO:0000313" key="3">
    <source>
        <dbReference type="Proteomes" id="UP000075883"/>
    </source>
</evidence>
<dbReference type="EnsemblMetazoa" id="ACUA023006-RA">
    <property type="protein sequence ID" value="ACUA023006-PA"/>
    <property type="gene ID" value="ACUA023006"/>
</dbReference>
<dbReference type="Proteomes" id="UP000075883">
    <property type="component" value="Unassembled WGS sequence"/>
</dbReference>
<name>A0A182MP77_9DIPT</name>
<organism evidence="2 3">
    <name type="scientific">Anopheles culicifacies</name>
    <dbReference type="NCBI Taxonomy" id="139723"/>
    <lineage>
        <taxon>Eukaryota</taxon>
        <taxon>Metazoa</taxon>
        <taxon>Ecdysozoa</taxon>
        <taxon>Arthropoda</taxon>
        <taxon>Hexapoda</taxon>
        <taxon>Insecta</taxon>
        <taxon>Pterygota</taxon>
        <taxon>Neoptera</taxon>
        <taxon>Endopterygota</taxon>
        <taxon>Diptera</taxon>
        <taxon>Nematocera</taxon>
        <taxon>Culicoidea</taxon>
        <taxon>Culicidae</taxon>
        <taxon>Anophelinae</taxon>
        <taxon>Anopheles</taxon>
        <taxon>culicifacies species complex</taxon>
    </lineage>
</organism>
<reference evidence="2" key="2">
    <citation type="submission" date="2020-05" db="UniProtKB">
        <authorList>
            <consortium name="EnsemblMetazoa"/>
        </authorList>
    </citation>
    <scope>IDENTIFICATION</scope>
    <source>
        <strain evidence="2">A-37</strain>
    </source>
</reference>